<proteinExistence type="predicted"/>
<keyword evidence="9" id="KW-0614">Plasmid</keyword>
<dbReference type="EMBL" id="CP005750">
    <property type="protein sequence ID" value="AHH11312.1"/>
    <property type="molecule type" value="Genomic_DNA"/>
</dbReference>
<reference evidence="9" key="1">
    <citation type="submission" date="2013-04" db="EMBL/GenBank/DDBJ databases">
        <title>Comparative Genomics of Relapsing Fever Spirochetes.</title>
        <authorList>
            <person name="Schwan T.G."/>
            <person name="Raffel S.J."/>
            <person name="Porcella S.F."/>
            <person name="Martens C.A."/>
            <person name="Bruno D.P."/>
            <person name="Ricklefs S.M."/>
            <person name="Barbian K.B."/>
        </authorList>
    </citation>
    <scope>NUCLEOTIDE SEQUENCE</scope>
    <source>
        <strain evidence="9">Co53</strain>
        <plasmid evidence="9">unnamed</plasmid>
    </source>
</reference>
<evidence type="ECO:0000256" key="2">
    <source>
        <dbReference type="ARBA" id="ARBA00004459"/>
    </source>
</evidence>
<dbReference type="SUPFAM" id="SSF74748">
    <property type="entry name" value="Variable surface antigen VlsE"/>
    <property type="match status" value="1"/>
</dbReference>
<keyword evidence="7 8" id="KW-0449">Lipoprotein</keyword>
<dbReference type="Pfam" id="PF00921">
    <property type="entry name" value="Lipoprotein_2"/>
    <property type="match status" value="1"/>
</dbReference>
<evidence type="ECO:0000313" key="9">
    <source>
        <dbReference type="EMBL" id="AHH11312.1"/>
    </source>
</evidence>
<keyword evidence="5 8" id="KW-0564">Palmitate</keyword>
<keyword evidence="6 8" id="KW-0998">Cell outer membrane</keyword>
<dbReference type="HOGENOM" id="CLU_833327_0_0_12"/>
<comment type="function">
    <text evidence="1 8">The Vlp and Vsp proteins are antigenically distinct proteins, only one vlp or vsp gene is transcriptionally active at any one time. Switching between these genes is a mechanism of host immune response evasion.</text>
</comment>
<comment type="subcellular location">
    <subcellularLocation>
        <location evidence="2 8">Cell outer membrane</location>
        <topology evidence="2 8">Lipid-anchor</topology>
    </subcellularLocation>
</comment>
<accession>W5SWQ4</accession>
<gene>
    <name evidence="9" type="ORF">BCO_0012900</name>
</gene>
<evidence type="ECO:0000256" key="8">
    <source>
        <dbReference type="RuleBase" id="RU363105"/>
    </source>
</evidence>
<protein>
    <recommendedName>
        <fullName evidence="8">Variable large protein</fullName>
    </recommendedName>
</protein>
<geneLocation type="plasmid" evidence="9">
    <name>unnamed</name>
</geneLocation>
<keyword evidence="3 8" id="KW-0732">Signal</keyword>
<evidence type="ECO:0000256" key="3">
    <source>
        <dbReference type="ARBA" id="ARBA00022729"/>
    </source>
</evidence>
<evidence type="ECO:0000256" key="1">
    <source>
        <dbReference type="ARBA" id="ARBA00003932"/>
    </source>
</evidence>
<dbReference type="InterPro" id="IPR000680">
    <property type="entry name" value="Borrelia_lipo"/>
</dbReference>
<evidence type="ECO:0000256" key="5">
    <source>
        <dbReference type="ARBA" id="ARBA00023139"/>
    </source>
</evidence>
<evidence type="ECO:0000256" key="6">
    <source>
        <dbReference type="ARBA" id="ARBA00023237"/>
    </source>
</evidence>
<organism evidence="9">
    <name type="scientific">Borrelia coriaceae ATCC 43381</name>
    <dbReference type="NCBI Taxonomy" id="1408429"/>
    <lineage>
        <taxon>Bacteria</taxon>
        <taxon>Pseudomonadati</taxon>
        <taxon>Spirochaetota</taxon>
        <taxon>Spirochaetia</taxon>
        <taxon>Spirochaetales</taxon>
        <taxon>Borreliaceae</taxon>
        <taxon>Borrelia</taxon>
    </lineage>
</organism>
<feature type="signal peptide" evidence="8">
    <location>
        <begin position="1"/>
        <end position="24"/>
    </location>
</feature>
<dbReference type="GO" id="GO:0009279">
    <property type="term" value="C:cell outer membrane"/>
    <property type="evidence" value="ECO:0007669"/>
    <property type="project" value="UniProtKB-SubCell"/>
</dbReference>
<evidence type="ECO:0000256" key="4">
    <source>
        <dbReference type="ARBA" id="ARBA00023136"/>
    </source>
</evidence>
<keyword evidence="4 8" id="KW-0472">Membrane</keyword>
<dbReference type="AlphaFoldDB" id="W5SWQ4"/>
<name>W5SWQ4_9SPIR</name>
<sequence>MKNFKKPLSVIAIMSMLTSCELVADSISNQDGSTVAITQEMKNQIQKAIQNIDINNISENNIDEILNKFTKVELKPDSKRSEISTHFNNLKEILTIIKDTFNNKIDNNTTETIDKIIAAVTKLSGTTNANISIGEINSNSNTKASIISNTQSVQNIINEIKKIVEIAQTFGINIEKENNNNNNPVNATDNTKAPAALNGGNGGAGTGAGTALAKIVEEINASAMIDKISKAQIAHNNISNTNNNDAGQLITGTTSDGKGAGAKSKADFAAAVALKAMSEKGKFTDYTNNNENDDIQAVKQAAAEAVNKVLNGINTIIIDILKAEFKKIKN</sequence>
<dbReference type="PROSITE" id="PS51257">
    <property type="entry name" value="PROKAR_LIPOPROTEIN"/>
    <property type="match status" value="1"/>
</dbReference>
<evidence type="ECO:0000256" key="7">
    <source>
        <dbReference type="ARBA" id="ARBA00023288"/>
    </source>
</evidence>
<dbReference type="RefSeq" id="WP_025408624.1">
    <property type="nucleotide sequence ID" value="NZ_CP005750.1"/>
</dbReference>
<feature type="chain" id="PRO_5004873137" description="Variable large protein" evidence="8">
    <location>
        <begin position="25"/>
        <end position="330"/>
    </location>
</feature>